<name>A0A6J8C068_MYTCO</name>
<dbReference type="OrthoDB" id="6164387at2759"/>
<dbReference type="EMBL" id="CACVKT020004352">
    <property type="protein sequence ID" value="CAC5389593.1"/>
    <property type="molecule type" value="Genomic_DNA"/>
</dbReference>
<dbReference type="Gene3D" id="3.40.50.1110">
    <property type="entry name" value="SGNH hydrolase"/>
    <property type="match status" value="1"/>
</dbReference>
<dbReference type="Proteomes" id="UP000507470">
    <property type="component" value="Unassembled WGS sequence"/>
</dbReference>
<keyword evidence="2" id="KW-1185">Reference proteome</keyword>
<evidence type="ECO:0000313" key="1">
    <source>
        <dbReference type="EMBL" id="CAC5389593.1"/>
    </source>
</evidence>
<organism evidence="1 2">
    <name type="scientific">Mytilus coruscus</name>
    <name type="common">Sea mussel</name>
    <dbReference type="NCBI Taxonomy" id="42192"/>
    <lineage>
        <taxon>Eukaryota</taxon>
        <taxon>Metazoa</taxon>
        <taxon>Spiralia</taxon>
        <taxon>Lophotrochozoa</taxon>
        <taxon>Mollusca</taxon>
        <taxon>Bivalvia</taxon>
        <taxon>Autobranchia</taxon>
        <taxon>Pteriomorphia</taxon>
        <taxon>Mytilida</taxon>
        <taxon>Mytiloidea</taxon>
        <taxon>Mytilidae</taxon>
        <taxon>Mytilinae</taxon>
        <taxon>Mytilus</taxon>
    </lineage>
</organism>
<accession>A0A6J8C068</accession>
<protein>
    <submittedName>
        <fullName evidence="1">Uncharacterized protein</fullName>
    </submittedName>
</protein>
<reference evidence="1 2" key="1">
    <citation type="submission" date="2020-06" db="EMBL/GenBank/DDBJ databases">
        <authorList>
            <person name="Li R."/>
            <person name="Bekaert M."/>
        </authorList>
    </citation>
    <scope>NUCLEOTIDE SEQUENCE [LARGE SCALE GENOMIC DNA]</scope>
    <source>
        <strain evidence="2">wild</strain>
    </source>
</reference>
<dbReference type="AlphaFoldDB" id="A0A6J8C068"/>
<evidence type="ECO:0000313" key="2">
    <source>
        <dbReference type="Proteomes" id="UP000507470"/>
    </source>
</evidence>
<sequence length="236" mass="27397">MSFNNLQKQLDRFEDEVFFDRVQRRKAFLLSDSKGRYLKDVVQPLERIVDIVYKGGAKIDDAVLYQDLRQKITGLDNPLILIWLGTCEFTKKTGRYISLHTEISVSDVLDKLGNLKANILDVNSSAEILILKCPAYSIEHYNKYHRHPDSESFHDDDSILQDKIQDLNDKLVDLNTNFPGSNFSLDLIKNTKVNKGRRSKYVFMFKDLYTDGIHPCPTLSMVWLRKIQKIVCKLCF</sequence>
<dbReference type="InterPro" id="IPR036514">
    <property type="entry name" value="SGNH_hydro_sf"/>
</dbReference>
<gene>
    <name evidence="1" type="ORF">MCOR_24746</name>
</gene>
<proteinExistence type="predicted"/>